<dbReference type="InterPro" id="IPR001810">
    <property type="entry name" value="F-box_dom"/>
</dbReference>
<proteinExistence type="predicted"/>
<feature type="domain" description="F-box" evidence="1">
    <location>
        <begin position="3"/>
        <end position="44"/>
    </location>
</feature>
<dbReference type="PANTHER" id="PTHR35546:SF128">
    <property type="entry name" value="F-BOX ASSOCIATED DOMAIN-CONTAINING PROTEIN"/>
    <property type="match status" value="1"/>
</dbReference>
<keyword evidence="3" id="KW-1185">Reference proteome</keyword>
<dbReference type="Gene3D" id="1.20.1280.50">
    <property type="match status" value="1"/>
</dbReference>
<dbReference type="Proteomes" id="UP001154282">
    <property type="component" value="Unassembled WGS sequence"/>
</dbReference>
<dbReference type="Pfam" id="PF00646">
    <property type="entry name" value="F-box"/>
    <property type="match status" value="1"/>
</dbReference>
<protein>
    <recommendedName>
        <fullName evidence="1">F-box domain-containing protein</fullName>
    </recommendedName>
</protein>
<evidence type="ECO:0000313" key="2">
    <source>
        <dbReference type="EMBL" id="CAI0629253.1"/>
    </source>
</evidence>
<dbReference type="EMBL" id="CAMGYJ010000011">
    <property type="protein sequence ID" value="CAI0629253.1"/>
    <property type="molecule type" value="Genomic_DNA"/>
</dbReference>
<comment type="caution">
    <text evidence="2">The sequence shown here is derived from an EMBL/GenBank/DDBJ whole genome shotgun (WGS) entry which is preliminary data.</text>
</comment>
<dbReference type="InterPro" id="IPR055290">
    <property type="entry name" value="At3g26010-like"/>
</dbReference>
<dbReference type="InterPro" id="IPR036047">
    <property type="entry name" value="F-box-like_dom_sf"/>
</dbReference>
<accession>A0AAV0S7Q3</accession>
<reference evidence="2" key="1">
    <citation type="submission" date="2022-08" db="EMBL/GenBank/DDBJ databases">
        <authorList>
            <person name="Gutierrez-Valencia J."/>
        </authorList>
    </citation>
    <scope>NUCLEOTIDE SEQUENCE</scope>
</reference>
<gene>
    <name evidence="2" type="ORF">LITE_LOCUS51943</name>
</gene>
<sequence>MINQLGDDLLLEVLIRLPNPRYACLSKAVCKRWRSLISNPSFNRRFVSHHQSISELRPPLLLPSDDPESIIQSFVPAPPGVRLVVLDSCGDLLLCGFPGDAREDAIKVYRSYIVCNPFTKQWLRLPLQPLWPTGSSRLVARLVCEPRVSNCLDLGDGQVSVYSECRFRVVCMYNHLNTLKMDVFCSERREWMKEAVSVDAHLRFHLRNAVCCNGELFWCYLDTQEEEEAGLYNPRLAVFDPFRLDVPPTCIDASPLFANPWWDISVSNGALHVFVLEEEPEPGCSRGIASSVWRLERDRCSWRKVCEGVLKASSCDISRFRNYDLGVNDAPFLDALESPGLLETSRCNYELESIRYSFLHPEKPEIVFFHHFPCESGEAAAILSCDLRRGGELEFYSELRVDAPRWAVFVSKAPCWPTVIPRYEELLELYSEEECEAFGFVESCIENSLSTWTSDSLNNGYLPLLNLIFDENE</sequence>
<dbReference type="SUPFAM" id="SSF81383">
    <property type="entry name" value="F-box domain"/>
    <property type="match status" value="1"/>
</dbReference>
<dbReference type="PANTHER" id="PTHR35546">
    <property type="entry name" value="F-BOX PROTEIN INTERACTION DOMAIN PROTEIN-RELATED"/>
    <property type="match status" value="1"/>
</dbReference>
<evidence type="ECO:0000259" key="1">
    <source>
        <dbReference type="Pfam" id="PF00646"/>
    </source>
</evidence>
<dbReference type="AlphaFoldDB" id="A0AAV0S7Q3"/>
<evidence type="ECO:0000313" key="3">
    <source>
        <dbReference type="Proteomes" id="UP001154282"/>
    </source>
</evidence>
<name>A0AAV0S7Q3_9ROSI</name>
<organism evidence="2 3">
    <name type="scientific">Linum tenue</name>
    <dbReference type="NCBI Taxonomy" id="586396"/>
    <lineage>
        <taxon>Eukaryota</taxon>
        <taxon>Viridiplantae</taxon>
        <taxon>Streptophyta</taxon>
        <taxon>Embryophyta</taxon>
        <taxon>Tracheophyta</taxon>
        <taxon>Spermatophyta</taxon>
        <taxon>Magnoliopsida</taxon>
        <taxon>eudicotyledons</taxon>
        <taxon>Gunneridae</taxon>
        <taxon>Pentapetalae</taxon>
        <taxon>rosids</taxon>
        <taxon>fabids</taxon>
        <taxon>Malpighiales</taxon>
        <taxon>Linaceae</taxon>
        <taxon>Linum</taxon>
    </lineage>
</organism>